<evidence type="ECO:0000313" key="1">
    <source>
        <dbReference type="EMBL" id="MDV0444362.1"/>
    </source>
</evidence>
<proteinExistence type="predicted"/>
<accession>A0AAE4SC27</accession>
<keyword evidence="2" id="KW-1185">Reference proteome</keyword>
<dbReference type="Proteomes" id="UP001283212">
    <property type="component" value="Unassembled WGS sequence"/>
</dbReference>
<sequence>MLGTIDGSIALIGQLLMKIRSKKTPETIFFVKLIFPLNRDNRVTKGRVIQATRKPKRPEACGSRYSRFKKTTPLSIPAHPYLFKYNEQHYITTKPIHSVNTYT</sequence>
<dbReference type="AlphaFoldDB" id="A0AAE4SC27"/>
<protein>
    <submittedName>
        <fullName evidence="1">Uncharacterized protein</fullName>
    </submittedName>
</protein>
<comment type="caution">
    <text evidence="1">The sequence shown here is derived from an EMBL/GenBank/DDBJ whole genome shotgun (WGS) entry which is preliminary data.</text>
</comment>
<dbReference type="EMBL" id="JAWDKB010000007">
    <property type="protein sequence ID" value="MDV0444362.1"/>
    <property type="molecule type" value="Genomic_DNA"/>
</dbReference>
<name>A0AAE4SC27_9EURY</name>
<gene>
    <name evidence="1" type="ORF">McpCs1_17700</name>
</gene>
<evidence type="ECO:0000313" key="2">
    <source>
        <dbReference type="Proteomes" id="UP001283212"/>
    </source>
</evidence>
<organism evidence="1 2">
    <name type="scientific">Methanorbis rubei</name>
    <dbReference type="NCBI Taxonomy" id="3028300"/>
    <lineage>
        <taxon>Archaea</taxon>
        <taxon>Methanobacteriati</taxon>
        <taxon>Methanobacteriota</taxon>
        <taxon>Stenosarchaea group</taxon>
        <taxon>Methanomicrobia</taxon>
        <taxon>Methanomicrobiales</taxon>
        <taxon>Methanocorpusculaceae</taxon>
        <taxon>Methanorbis</taxon>
    </lineage>
</organism>
<reference evidence="1 2" key="1">
    <citation type="submission" date="2023-06" db="EMBL/GenBank/DDBJ databases">
        <title>Genome sequence of Methancorpusculaceae sp. Cs1.</title>
        <authorList>
            <person name="Protasov E."/>
            <person name="Platt K."/>
            <person name="Poehlein A."/>
            <person name="Daniel R."/>
            <person name="Brune A."/>
        </authorList>
    </citation>
    <scope>NUCLEOTIDE SEQUENCE [LARGE SCALE GENOMIC DNA]</scope>
    <source>
        <strain evidence="1 2">Cs1</strain>
    </source>
</reference>